<feature type="compositionally biased region" description="Low complexity" evidence="1">
    <location>
        <begin position="244"/>
        <end position="253"/>
    </location>
</feature>
<evidence type="ECO:0000313" key="3">
    <source>
        <dbReference type="Proteomes" id="UP000664859"/>
    </source>
</evidence>
<name>A0A835YSJ2_9STRA</name>
<dbReference type="Proteomes" id="UP000664859">
    <property type="component" value="Unassembled WGS sequence"/>
</dbReference>
<reference evidence="2" key="1">
    <citation type="submission" date="2021-02" db="EMBL/GenBank/DDBJ databases">
        <title>First Annotated Genome of the Yellow-green Alga Tribonema minus.</title>
        <authorList>
            <person name="Mahan K.M."/>
        </authorList>
    </citation>
    <scope>NUCLEOTIDE SEQUENCE</scope>
    <source>
        <strain evidence="2">UTEX B ZZ1240</strain>
    </source>
</reference>
<organism evidence="2 3">
    <name type="scientific">Tribonema minus</name>
    <dbReference type="NCBI Taxonomy" id="303371"/>
    <lineage>
        <taxon>Eukaryota</taxon>
        <taxon>Sar</taxon>
        <taxon>Stramenopiles</taxon>
        <taxon>Ochrophyta</taxon>
        <taxon>PX clade</taxon>
        <taxon>Xanthophyceae</taxon>
        <taxon>Tribonematales</taxon>
        <taxon>Tribonemataceae</taxon>
        <taxon>Tribonema</taxon>
    </lineage>
</organism>
<accession>A0A835YSJ2</accession>
<evidence type="ECO:0000256" key="1">
    <source>
        <dbReference type="SAM" id="MobiDB-lite"/>
    </source>
</evidence>
<gene>
    <name evidence="2" type="ORF">JKP88DRAFT_264304</name>
</gene>
<dbReference type="EMBL" id="JAFCMP010000479">
    <property type="protein sequence ID" value="KAG5179272.1"/>
    <property type="molecule type" value="Genomic_DNA"/>
</dbReference>
<comment type="caution">
    <text evidence="2">The sequence shown here is derived from an EMBL/GenBank/DDBJ whole genome shotgun (WGS) entry which is preliminary data.</text>
</comment>
<keyword evidence="3" id="KW-1185">Reference proteome</keyword>
<proteinExistence type="predicted"/>
<dbReference type="AlphaFoldDB" id="A0A835YSJ2"/>
<sequence length="287" mass="31134">MTITFFSHIAISSIRPASVVQLDNGFGTIVKLTMGDAKEAVRFQAPLMRLAWDVNISDKFGPPSCVLPLCLDPEDGFTAWMKGLRDYIKGLCVENSAAWYGKVLSEAQVEEYLGEITRVAKDSRYSDLFVPKVPLRKDEINNTCEMNLRTFTADRVKYQGNPAEVLTKNAKCIAEISVPYIFFGKGTKSITVKCEVVSALVFPTPPEEECQFDMNAQPVLQQIVAAVDKRKADEASDASNGPEASSDGDSTSGDAGGGAGVRAPAFSPAESPKRARLDYDVGSDDDV</sequence>
<evidence type="ECO:0000313" key="2">
    <source>
        <dbReference type="EMBL" id="KAG5179272.1"/>
    </source>
</evidence>
<protein>
    <submittedName>
        <fullName evidence="2">Uncharacterized protein</fullName>
    </submittedName>
</protein>
<feature type="region of interest" description="Disordered" evidence="1">
    <location>
        <begin position="231"/>
        <end position="287"/>
    </location>
</feature>